<protein>
    <recommendedName>
        <fullName evidence="1">site-specific DNA-methyltransferase (adenine-specific)</fullName>
        <ecNumber evidence="1">2.1.1.72</ecNumber>
    </recommendedName>
</protein>
<keyword evidence="3" id="KW-0808">Transferase</keyword>
<evidence type="ECO:0000313" key="8">
    <source>
        <dbReference type="Proteomes" id="UP000255139"/>
    </source>
</evidence>
<dbReference type="EMBL" id="UGJE01000002">
    <property type="protein sequence ID" value="STQ86875.1"/>
    <property type="molecule type" value="Genomic_DNA"/>
</dbReference>
<reference evidence="7 8" key="1">
    <citation type="submission" date="2018-06" db="EMBL/GenBank/DDBJ databases">
        <authorList>
            <consortium name="Pathogen Informatics"/>
            <person name="Doyle S."/>
        </authorList>
    </citation>
    <scope>NUCLEOTIDE SEQUENCE [LARGE SCALE GENOMIC DNA]</scope>
    <source>
        <strain evidence="7 8">NCTC12714</strain>
    </source>
</reference>
<feature type="domain" description="TaqI-like C-terminal specificity" evidence="6">
    <location>
        <begin position="67"/>
        <end position="152"/>
    </location>
</feature>
<organism evidence="7 8">
    <name type="scientific">Helicobacter muridarum</name>
    <dbReference type="NCBI Taxonomy" id="216"/>
    <lineage>
        <taxon>Bacteria</taxon>
        <taxon>Pseudomonadati</taxon>
        <taxon>Campylobacterota</taxon>
        <taxon>Epsilonproteobacteria</taxon>
        <taxon>Campylobacterales</taxon>
        <taxon>Helicobacteraceae</taxon>
        <taxon>Helicobacter</taxon>
    </lineage>
</organism>
<dbReference type="InterPro" id="IPR025931">
    <property type="entry name" value="TaqI_C"/>
</dbReference>
<dbReference type="Pfam" id="PF12950">
    <property type="entry name" value="TaqI_C"/>
    <property type="match status" value="1"/>
</dbReference>
<dbReference type="GO" id="GO:0009007">
    <property type="term" value="F:site-specific DNA-methyltransferase (adenine-specific) activity"/>
    <property type="evidence" value="ECO:0007669"/>
    <property type="project" value="UniProtKB-EC"/>
</dbReference>
<gene>
    <name evidence="7" type="ORF">NCTC12714_01686</name>
</gene>
<sequence length="243" mass="27966">MIYQAYGLNEKEINLIESELSTRERERTEIIENLYRLYHKFLQDSKACHTEALAEVSLNDRDFSFATQTQNDKYQGKIVWNRISNELSFSYDEVGHYILDSMFMIASQNELSIKYLLSVLNSNISKHWIKHNAATLGDGVYGAKIYIEKLPIPKIDSKNQTIVNQIIALVDEILNLKANCHSEPALAGEESLSKESRDSQRDVSSICPQHDKISDTSKLESQIDKLVYKLYNLNEEEIKIINK</sequence>
<keyword evidence="8" id="KW-1185">Reference proteome</keyword>
<dbReference type="GO" id="GO:0032259">
    <property type="term" value="P:methylation"/>
    <property type="evidence" value="ECO:0007669"/>
    <property type="project" value="UniProtKB-KW"/>
</dbReference>
<dbReference type="PANTHER" id="PTHR33841">
    <property type="entry name" value="DNA METHYLTRANSFERASE YEEA-RELATED"/>
    <property type="match status" value="1"/>
</dbReference>
<dbReference type="InterPro" id="IPR050953">
    <property type="entry name" value="N4_N6_ade-DNA_methylase"/>
</dbReference>
<feature type="compositionally biased region" description="Basic and acidic residues" evidence="5">
    <location>
        <begin position="191"/>
        <end position="201"/>
    </location>
</feature>
<evidence type="ECO:0000256" key="1">
    <source>
        <dbReference type="ARBA" id="ARBA00011900"/>
    </source>
</evidence>
<dbReference type="PANTHER" id="PTHR33841:SF1">
    <property type="entry name" value="DNA METHYLTRANSFERASE A"/>
    <property type="match status" value="1"/>
</dbReference>
<accession>A0A377PW56</accession>
<feature type="region of interest" description="Disordered" evidence="5">
    <location>
        <begin position="187"/>
        <end position="207"/>
    </location>
</feature>
<name>A0A377PW56_9HELI</name>
<proteinExistence type="predicted"/>
<dbReference type="Proteomes" id="UP000255139">
    <property type="component" value="Unassembled WGS sequence"/>
</dbReference>
<evidence type="ECO:0000259" key="6">
    <source>
        <dbReference type="Pfam" id="PF12950"/>
    </source>
</evidence>
<evidence type="ECO:0000256" key="4">
    <source>
        <dbReference type="ARBA" id="ARBA00047942"/>
    </source>
</evidence>
<evidence type="ECO:0000256" key="5">
    <source>
        <dbReference type="SAM" id="MobiDB-lite"/>
    </source>
</evidence>
<comment type="catalytic activity">
    <reaction evidence="4">
        <text>a 2'-deoxyadenosine in DNA + S-adenosyl-L-methionine = an N(6)-methyl-2'-deoxyadenosine in DNA + S-adenosyl-L-homocysteine + H(+)</text>
        <dbReference type="Rhea" id="RHEA:15197"/>
        <dbReference type="Rhea" id="RHEA-COMP:12418"/>
        <dbReference type="Rhea" id="RHEA-COMP:12419"/>
        <dbReference type="ChEBI" id="CHEBI:15378"/>
        <dbReference type="ChEBI" id="CHEBI:57856"/>
        <dbReference type="ChEBI" id="CHEBI:59789"/>
        <dbReference type="ChEBI" id="CHEBI:90615"/>
        <dbReference type="ChEBI" id="CHEBI:90616"/>
        <dbReference type="EC" id="2.1.1.72"/>
    </reaction>
</comment>
<evidence type="ECO:0000256" key="3">
    <source>
        <dbReference type="ARBA" id="ARBA00022679"/>
    </source>
</evidence>
<dbReference type="AlphaFoldDB" id="A0A377PW56"/>
<evidence type="ECO:0000313" key="7">
    <source>
        <dbReference type="EMBL" id="STQ86875.1"/>
    </source>
</evidence>
<keyword evidence="2" id="KW-0489">Methyltransferase</keyword>
<dbReference type="EC" id="2.1.1.72" evidence="1"/>
<evidence type="ECO:0000256" key="2">
    <source>
        <dbReference type="ARBA" id="ARBA00022603"/>
    </source>
</evidence>